<organism evidence="12 13">
    <name type="scientific">Mizuhopecten yessoensis</name>
    <name type="common">Japanese scallop</name>
    <name type="synonym">Patinopecten yessoensis</name>
    <dbReference type="NCBI Taxonomy" id="6573"/>
    <lineage>
        <taxon>Eukaryota</taxon>
        <taxon>Metazoa</taxon>
        <taxon>Spiralia</taxon>
        <taxon>Lophotrochozoa</taxon>
        <taxon>Mollusca</taxon>
        <taxon>Bivalvia</taxon>
        <taxon>Autobranchia</taxon>
        <taxon>Pteriomorphia</taxon>
        <taxon>Pectinida</taxon>
        <taxon>Pectinoidea</taxon>
        <taxon>Pectinidae</taxon>
        <taxon>Mizuhopecten</taxon>
    </lineage>
</organism>
<evidence type="ECO:0000256" key="3">
    <source>
        <dbReference type="ARBA" id="ARBA00022692"/>
    </source>
</evidence>
<evidence type="ECO:0000256" key="2">
    <source>
        <dbReference type="ARBA" id="ARBA00006338"/>
    </source>
</evidence>
<keyword evidence="4" id="KW-0256">Endoplasmic reticulum</keyword>
<keyword evidence="5" id="KW-0735">Signal-anchor</keyword>
<evidence type="ECO:0000256" key="6">
    <source>
        <dbReference type="ARBA" id="ARBA00022989"/>
    </source>
</evidence>
<feature type="domain" description="FAM69 N-terminal" evidence="11">
    <location>
        <begin position="63"/>
        <end position="134"/>
    </location>
</feature>
<gene>
    <name evidence="12" type="ORF">KP79_PYT03589</name>
</gene>
<keyword evidence="3 9" id="KW-0812">Transmembrane</keyword>
<evidence type="ECO:0000259" key="11">
    <source>
        <dbReference type="Pfam" id="PF14875"/>
    </source>
</evidence>
<name>A0A210QIU3_MIZYE</name>
<evidence type="ECO:0000256" key="7">
    <source>
        <dbReference type="ARBA" id="ARBA00023136"/>
    </source>
</evidence>
<dbReference type="PANTHER" id="PTHR21093">
    <property type="entry name" value="DIVERGENT PROTEIN KINASE DOMAIN 1C-RELATED"/>
    <property type="match status" value="1"/>
</dbReference>
<dbReference type="Proteomes" id="UP000242188">
    <property type="component" value="Unassembled WGS sequence"/>
</dbReference>
<keyword evidence="7 9" id="KW-0472">Membrane</keyword>
<protein>
    <submittedName>
        <fullName evidence="12">Protein FAM69B</fullName>
    </submittedName>
</protein>
<dbReference type="InterPro" id="IPR022049">
    <property type="entry name" value="FAM69_kinase_dom"/>
</dbReference>
<evidence type="ECO:0000259" key="10">
    <source>
        <dbReference type="Pfam" id="PF12260"/>
    </source>
</evidence>
<dbReference type="AlphaFoldDB" id="A0A210QIU3"/>
<reference evidence="12 13" key="1">
    <citation type="journal article" date="2017" name="Nat. Ecol. Evol.">
        <title>Scallop genome provides insights into evolution of bilaterian karyotype and development.</title>
        <authorList>
            <person name="Wang S."/>
            <person name="Zhang J."/>
            <person name="Jiao W."/>
            <person name="Li J."/>
            <person name="Xun X."/>
            <person name="Sun Y."/>
            <person name="Guo X."/>
            <person name="Huan P."/>
            <person name="Dong B."/>
            <person name="Zhang L."/>
            <person name="Hu X."/>
            <person name="Sun X."/>
            <person name="Wang J."/>
            <person name="Zhao C."/>
            <person name="Wang Y."/>
            <person name="Wang D."/>
            <person name="Huang X."/>
            <person name="Wang R."/>
            <person name="Lv J."/>
            <person name="Li Y."/>
            <person name="Zhang Z."/>
            <person name="Liu B."/>
            <person name="Lu W."/>
            <person name="Hui Y."/>
            <person name="Liang J."/>
            <person name="Zhou Z."/>
            <person name="Hou R."/>
            <person name="Li X."/>
            <person name="Liu Y."/>
            <person name="Li H."/>
            <person name="Ning X."/>
            <person name="Lin Y."/>
            <person name="Zhao L."/>
            <person name="Xing Q."/>
            <person name="Dou J."/>
            <person name="Li Y."/>
            <person name="Mao J."/>
            <person name="Guo H."/>
            <person name="Dou H."/>
            <person name="Li T."/>
            <person name="Mu C."/>
            <person name="Jiang W."/>
            <person name="Fu Q."/>
            <person name="Fu X."/>
            <person name="Miao Y."/>
            <person name="Liu J."/>
            <person name="Yu Q."/>
            <person name="Li R."/>
            <person name="Liao H."/>
            <person name="Li X."/>
            <person name="Kong Y."/>
            <person name="Jiang Z."/>
            <person name="Chourrout D."/>
            <person name="Li R."/>
            <person name="Bao Z."/>
        </authorList>
    </citation>
    <scope>NUCLEOTIDE SEQUENCE [LARGE SCALE GENOMIC DNA]</scope>
    <source>
        <strain evidence="12 13">PY_sf001</strain>
    </source>
</reference>
<feature type="domain" description="FAM69 protein-kinase" evidence="10">
    <location>
        <begin position="208"/>
        <end position="403"/>
    </location>
</feature>
<evidence type="ECO:0000256" key="4">
    <source>
        <dbReference type="ARBA" id="ARBA00022824"/>
    </source>
</evidence>
<keyword evidence="6 9" id="KW-1133">Transmembrane helix</keyword>
<evidence type="ECO:0000256" key="1">
    <source>
        <dbReference type="ARBA" id="ARBA00004648"/>
    </source>
</evidence>
<dbReference type="Pfam" id="PF14875">
    <property type="entry name" value="PIP49_N"/>
    <property type="match status" value="1"/>
</dbReference>
<keyword evidence="13" id="KW-1185">Reference proteome</keyword>
<dbReference type="InterPro" id="IPR029244">
    <property type="entry name" value="FAM69_N"/>
</dbReference>
<dbReference type="Pfam" id="PF12260">
    <property type="entry name" value="PIP49_C"/>
    <property type="match status" value="1"/>
</dbReference>
<dbReference type="EMBL" id="NEDP02003511">
    <property type="protein sequence ID" value="OWF48521.1"/>
    <property type="molecule type" value="Genomic_DNA"/>
</dbReference>
<accession>A0A210QIU3</accession>
<evidence type="ECO:0000256" key="8">
    <source>
        <dbReference type="ARBA" id="ARBA00023157"/>
    </source>
</evidence>
<evidence type="ECO:0000313" key="13">
    <source>
        <dbReference type="Proteomes" id="UP000242188"/>
    </source>
</evidence>
<comment type="subcellular location">
    <subcellularLocation>
        <location evidence="1">Endoplasmic reticulum membrane</location>
        <topology evidence="1">Single-pass type II membrane protein</topology>
    </subcellularLocation>
</comment>
<dbReference type="PANTHER" id="PTHR21093:SF6">
    <property type="entry name" value="EF-HAND DOMAIN-CONTAINING PROTEIN"/>
    <property type="match status" value="1"/>
</dbReference>
<comment type="caution">
    <text evidence="12">The sequence shown here is derived from an EMBL/GenBank/DDBJ whole genome shotgun (WGS) entry which is preliminary data.</text>
</comment>
<keyword evidence="8" id="KW-1015">Disulfide bond</keyword>
<proteinExistence type="inferred from homology"/>
<feature type="transmembrane region" description="Helical" evidence="9">
    <location>
        <begin position="52"/>
        <end position="71"/>
    </location>
</feature>
<dbReference type="GO" id="GO:0005789">
    <property type="term" value="C:endoplasmic reticulum membrane"/>
    <property type="evidence" value="ECO:0007669"/>
    <property type="project" value="UniProtKB-SubCell"/>
</dbReference>
<evidence type="ECO:0000313" key="12">
    <source>
        <dbReference type="EMBL" id="OWF48521.1"/>
    </source>
</evidence>
<dbReference type="OrthoDB" id="8860232at2759"/>
<evidence type="ECO:0000256" key="9">
    <source>
        <dbReference type="SAM" id="Phobius"/>
    </source>
</evidence>
<comment type="similarity">
    <text evidence="2">Belongs to the DIPK family.</text>
</comment>
<sequence>MRILLRPGCLRRTSWRLNIGCRLSDWCQRISYYLSKLLAAVVWVCERDLWKLLVGFAFLVFVFLLGVWFVLKDPCETATATQQLCEDFERGYVSGMLCYDLCVSKTFILPKCISKSGDIMTFHSKKSIAKFRVLPPDGTAVENDNFDLPFHLRPLEGQLTNDDFHHLLERFITAKLGPIDVTGLIERLYNFADASHDGKLNLGEASSIWELIHIHEFFILFLFQGDATFPVINATCGSLYTYDKAFTPALYDKMNKGFLDRIFSNTYRWSLPKWDKRVNIAVGLLENVASLSERVNVQFHMCNVESTNFGYTDRFEARLTYFDDIVSQNHFDLEVKGHPCSRDGDCFHGDCMTECDTTSGTCTGVLKQPTLVHMCKIVEEYLVFDAPKEVKTALKVLLSQCLALTNSQDKDPAHIVRYNLLLDELSKFLWDQIKSKPVNWLDLPKKKSRPS</sequence>
<evidence type="ECO:0000256" key="5">
    <source>
        <dbReference type="ARBA" id="ARBA00022968"/>
    </source>
</evidence>